<organism evidence="2 3">
    <name type="scientific">Variovorax paradoxus</name>
    <dbReference type="NCBI Taxonomy" id="34073"/>
    <lineage>
        <taxon>Bacteria</taxon>
        <taxon>Pseudomonadati</taxon>
        <taxon>Pseudomonadota</taxon>
        <taxon>Betaproteobacteria</taxon>
        <taxon>Burkholderiales</taxon>
        <taxon>Comamonadaceae</taxon>
        <taxon>Variovorax</taxon>
    </lineage>
</organism>
<dbReference type="InterPro" id="IPR036806">
    <property type="entry name" value="YozE_SAM-like_sf"/>
</dbReference>
<dbReference type="Pfam" id="PF06855">
    <property type="entry name" value="YozE_SAM_like"/>
    <property type="match status" value="1"/>
</dbReference>
<protein>
    <submittedName>
        <fullName evidence="2">Uncharacterized protein YozE (UPF0346 family)</fullName>
    </submittedName>
</protein>
<evidence type="ECO:0000313" key="3">
    <source>
        <dbReference type="Proteomes" id="UP001184828"/>
    </source>
</evidence>
<dbReference type="EMBL" id="JAVDQZ010000006">
    <property type="protein sequence ID" value="MDR6428105.1"/>
    <property type="molecule type" value="Genomic_DNA"/>
</dbReference>
<feature type="domain" description="YozE SAM-like" evidence="1">
    <location>
        <begin position="388"/>
        <end position="449"/>
    </location>
</feature>
<dbReference type="SUPFAM" id="SSF140652">
    <property type="entry name" value="YozE-like"/>
    <property type="match status" value="1"/>
</dbReference>
<dbReference type="RefSeq" id="WP_309929079.1">
    <property type="nucleotide sequence ID" value="NZ_JAVDQZ010000006.1"/>
</dbReference>
<dbReference type="InterPro" id="IPR023089">
    <property type="entry name" value="YozE_SAM-like"/>
</dbReference>
<sequence>MAIDISPVAYAITHHPQFTGRIKHGHAQQCLAAALGYKSLAALQASPDAVLLLERETHVVLDKAALLKRAQDLNLELGGEELSALVLEALRKSWVGTPAHESLEAFRSSLQAMVNFVVANDGTVSGQTAVMNSDGILEIYVPIEGLDFDDVPTNGDPYEIEIEGHIAMEKDTERPYVGHHVDVRATLWLVRQGAAFWAVGCRIEDAQLDTNWNRRETLSLAEALAYLLDVDIAAADELTDAPLQELVSEDGVVYAWEFDFGAVRVDDEILERIKGLHGSLQVRVEPDFFVHVQGFDRVPHRHYVHGDEFEGGVGVYLCASCDAHVNAGHFDREHGIKSYERYFSDLQRWQRRTARSRGGLRRPSNAVNVVAPAALAHQAAYEASRSPFHRWLEQQTQRQDEIGDLAQDVFRDVRFPVSASSREAVLNYLETVVRSREVIETFKDSWREFSGARRSHP</sequence>
<comment type="caution">
    <text evidence="2">The sequence shown here is derived from an EMBL/GenBank/DDBJ whole genome shotgun (WGS) entry which is preliminary data.</text>
</comment>
<dbReference type="Proteomes" id="UP001184828">
    <property type="component" value="Unassembled WGS sequence"/>
</dbReference>
<evidence type="ECO:0000313" key="2">
    <source>
        <dbReference type="EMBL" id="MDR6428105.1"/>
    </source>
</evidence>
<proteinExistence type="predicted"/>
<gene>
    <name evidence="2" type="ORF">J2738_004260</name>
</gene>
<dbReference type="Gene3D" id="1.10.150.260">
    <property type="entry name" value="YozE SAM-like"/>
    <property type="match status" value="1"/>
</dbReference>
<reference evidence="2" key="1">
    <citation type="submission" date="2023-07" db="EMBL/GenBank/DDBJ databases">
        <title>Sorghum-associated microbial communities from plants grown in Nebraska, USA.</title>
        <authorList>
            <person name="Schachtman D."/>
        </authorList>
    </citation>
    <scope>NUCLEOTIDE SEQUENCE</scope>
    <source>
        <strain evidence="2">DS2114</strain>
    </source>
</reference>
<name>A0AAE4C081_VARPD</name>
<accession>A0AAE4C081</accession>
<evidence type="ECO:0000259" key="1">
    <source>
        <dbReference type="Pfam" id="PF06855"/>
    </source>
</evidence>
<dbReference type="AlphaFoldDB" id="A0AAE4C081"/>